<feature type="transmembrane region" description="Helical" evidence="2">
    <location>
        <begin position="20"/>
        <end position="42"/>
    </location>
</feature>
<feature type="region of interest" description="Disordered" evidence="1">
    <location>
        <begin position="413"/>
        <end position="444"/>
    </location>
</feature>
<comment type="caution">
    <text evidence="3">The sequence shown here is derived from an EMBL/GenBank/DDBJ whole genome shotgun (WGS) entry which is preliminary data.</text>
</comment>
<dbReference type="EMBL" id="JAYWIO010000003">
    <property type="protein sequence ID" value="KAK7274826.1"/>
    <property type="molecule type" value="Genomic_DNA"/>
</dbReference>
<name>A0AAN9IJF9_CROPI</name>
<keyword evidence="2" id="KW-0472">Membrane</keyword>
<keyword evidence="2" id="KW-1133">Transmembrane helix</keyword>
<dbReference type="PANTHER" id="PTHR46741">
    <property type="entry name" value="OS09G0413600 PROTEIN"/>
    <property type="match status" value="1"/>
</dbReference>
<keyword evidence="4" id="KW-1185">Reference proteome</keyword>
<dbReference type="InterPro" id="IPR012870">
    <property type="entry name" value="DUF1666"/>
</dbReference>
<accession>A0AAN9IJF9</accession>
<evidence type="ECO:0008006" key="5">
    <source>
        <dbReference type="Google" id="ProtNLM"/>
    </source>
</evidence>
<evidence type="ECO:0000256" key="2">
    <source>
        <dbReference type="SAM" id="Phobius"/>
    </source>
</evidence>
<protein>
    <recommendedName>
        <fullName evidence="5">Ribosomal protein L34Ae</fullName>
    </recommendedName>
</protein>
<dbReference type="AlphaFoldDB" id="A0AAN9IJF9"/>
<evidence type="ECO:0000313" key="4">
    <source>
        <dbReference type="Proteomes" id="UP001372338"/>
    </source>
</evidence>
<reference evidence="3 4" key="1">
    <citation type="submission" date="2024-01" db="EMBL/GenBank/DDBJ databases">
        <title>The genomes of 5 underutilized Papilionoideae crops provide insights into root nodulation and disease resistanc.</title>
        <authorList>
            <person name="Yuan L."/>
        </authorList>
    </citation>
    <scope>NUCLEOTIDE SEQUENCE [LARGE SCALE GENOMIC DNA]</scope>
    <source>
        <strain evidence="3">ZHUSHIDOU_FW_LH</strain>
        <tissue evidence="3">Leaf</tissue>
    </source>
</reference>
<dbReference type="PANTHER" id="PTHR46741:SF4">
    <property type="entry name" value="FINGER FYVE DOMAIN PROTEIN, PUTATIVE (DUF1666)-RELATED"/>
    <property type="match status" value="1"/>
</dbReference>
<evidence type="ECO:0000313" key="3">
    <source>
        <dbReference type="EMBL" id="KAK7274826.1"/>
    </source>
</evidence>
<feature type="region of interest" description="Disordered" evidence="1">
    <location>
        <begin position="520"/>
        <end position="561"/>
    </location>
</feature>
<feature type="compositionally biased region" description="Acidic residues" evidence="1">
    <location>
        <begin position="589"/>
        <end position="614"/>
    </location>
</feature>
<sequence length="967" mass="110512">MGTKSLVNDFVYVNMLWTFGSLRFFICNYVLCSLGLILRYFFRFLKVGDAEKELHKPQSQADGNERSHEIDGFREELANFLFWSGDEDDILECSREREGDAESFVLKETVSDVLEDSEKLEGEKGCFVLQDINSEIHDGNEKTEVKADCSVSKENIHEDAAERRKEDASVFLESDSTNSFVHQEGEKSRVQTEGSVFIDTSSDVPLDCEKMDEDGTENSVFLENGSGSQHDGIIAEQEEENEEGTGEPFFIEKESNVHKDSKNLEVGEAESSVLMQRDFDVHEDSKMVEQDETECSVFMQSDSAVSKDSEKIDEEKEEEGHVFVETGTATTTSMCQYMSGKDVISGFIEEPTAMSFSFREYFMGPNVSPPVSNNSCASNAIIGTKVFSELDTEKGPVAQEGKDNLVRFEREAFGETDSSDEENFPFNENSVESDSESESSSSSGLIWGNSYKIEDSFAYQLLTKNEGLESAILKLMMQEEIIEVVDENKFSCGGKVSGEDRYIEMETGLKDLKSLNAHSFGHKDQKEGSYNEEKACRNEKSEEARWEEELCGSESDEENEDDLEWEHDELVEQLKMELKNARQGGLETIFEEEEEEVEEEEEEKVEEDEEEEDLKAESPAVVEDLKPLKIEEKLEYSDQIDEIEHVYKSYAEKMRKLDILNYQTMHALGLLQLKDPLKLISIPKSTIPGAKPVITPNLWPRKASKNTSDPLLKIVHELHRDLELVYVGQVCLSWEILCWQHKKAQELQQFHSQGCRYNHVAGEFQLFQVLMNRFIENEPFQQGTRTQNYVKNRCVIRNLLQVPAIKDDSMKDKNITKGDGEDAITSGRLADIIKESMSVFWEFVRADKDYGNVIPKVSQQIGTDLKDPAISGLLVDIRTQFQKKERKLKDIVRSGNCIVRKFQKHHEDPLDHEQMVAQVGLKLISRVLNMSKLRKEQVIWCHEKLLRVKFLTRKIVQVEPSFWLFPC</sequence>
<proteinExistence type="predicted"/>
<evidence type="ECO:0000256" key="1">
    <source>
        <dbReference type="SAM" id="MobiDB-lite"/>
    </source>
</evidence>
<feature type="compositionally biased region" description="Basic and acidic residues" evidence="1">
    <location>
        <begin position="521"/>
        <end position="548"/>
    </location>
</feature>
<dbReference type="Proteomes" id="UP001372338">
    <property type="component" value="Unassembled WGS sequence"/>
</dbReference>
<feature type="compositionally biased region" description="Acidic residues" evidence="1">
    <location>
        <begin position="549"/>
        <end position="561"/>
    </location>
</feature>
<feature type="compositionally biased region" description="Basic and acidic residues" evidence="1">
    <location>
        <begin position="305"/>
        <end position="320"/>
    </location>
</feature>
<feature type="region of interest" description="Disordered" evidence="1">
    <location>
        <begin position="301"/>
        <end position="320"/>
    </location>
</feature>
<dbReference type="Pfam" id="PF07891">
    <property type="entry name" value="DUF1666"/>
    <property type="match status" value="1"/>
</dbReference>
<feature type="region of interest" description="Disordered" evidence="1">
    <location>
        <begin position="586"/>
        <end position="618"/>
    </location>
</feature>
<gene>
    <name evidence="3" type="ORF">RIF29_15925</name>
</gene>
<keyword evidence="2" id="KW-0812">Transmembrane</keyword>
<organism evidence="3 4">
    <name type="scientific">Crotalaria pallida</name>
    <name type="common">Smooth rattlebox</name>
    <name type="synonym">Crotalaria striata</name>
    <dbReference type="NCBI Taxonomy" id="3830"/>
    <lineage>
        <taxon>Eukaryota</taxon>
        <taxon>Viridiplantae</taxon>
        <taxon>Streptophyta</taxon>
        <taxon>Embryophyta</taxon>
        <taxon>Tracheophyta</taxon>
        <taxon>Spermatophyta</taxon>
        <taxon>Magnoliopsida</taxon>
        <taxon>eudicotyledons</taxon>
        <taxon>Gunneridae</taxon>
        <taxon>Pentapetalae</taxon>
        <taxon>rosids</taxon>
        <taxon>fabids</taxon>
        <taxon>Fabales</taxon>
        <taxon>Fabaceae</taxon>
        <taxon>Papilionoideae</taxon>
        <taxon>50 kb inversion clade</taxon>
        <taxon>genistoids sensu lato</taxon>
        <taxon>core genistoids</taxon>
        <taxon>Crotalarieae</taxon>
        <taxon>Crotalaria</taxon>
    </lineage>
</organism>